<dbReference type="Gene3D" id="3.40.50.150">
    <property type="entry name" value="Vaccinia Virus protein VP39"/>
    <property type="match status" value="1"/>
</dbReference>
<dbReference type="SUPFAM" id="SSF53335">
    <property type="entry name" value="S-adenosyl-L-methionine-dependent methyltransferases"/>
    <property type="match status" value="1"/>
</dbReference>
<name>A0AAD3CZZ7_9STRA</name>
<evidence type="ECO:0000313" key="3">
    <source>
        <dbReference type="EMBL" id="GFH55117.1"/>
    </source>
</evidence>
<keyword evidence="4" id="KW-1185">Reference proteome</keyword>
<organism evidence="3 4">
    <name type="scientific">Chaetoceros tenuissimus</name>
    <dbReference type="NCBI Taxonomy" id="426638"/>
    <lineage>
        <taxon>Eukaryota</taxon>
        <taxon>Sar</taxon>
        <taxon>Stramenopiles</taxon>
        <taxon>Ochrophyta</taxon>
        <taxon>Bacillariophyta</taxon>
        <taxon>Coscinodiscophyceae</taxon>
        <taxon>Chaetocerotophycidae</taxon>
        <taxon>Chaetocerotales</taxon>
        <taxon>Chaetocerotaceae</taxon>
        <taxon>Chaetoceros</taxon>
    </lineage>
</organism>
<sequence>MKSRNMGRKEESRAGMQSSLPKKVQTDRKVNQINIAKHELIQKCCQIVESSLDKYLNVDLHTESIQNQDENEIEEPLFVSKMRECHDVLTQEKSINSVNQDTRIDWESMPPSLTPQGGGLKGNRAVNKMQQVQALMDKIIPLVDYLYDLKKKKGESYDDRIHIVDIGAGSGHIGLVIAWMRPEKCRVTLLERKEYGSQQAQRRIDEANITNVQVANTSLHAFCDYEFDPHGDLSTQGTFGPAAVKFDLAISLHSCGVLTDAALEMCAFNRAAFCFCPCCYGQTSSNDFLRPHIPRSKALHEVREQEMPEEWHKLKRGRNKVKFFKGNEVPTPFTLVARSADCASPVDGKESFVTSRNFRLAKRCMQIADADRLCWLSEYGYSGAISSLLPLDITPKNNIIIGIPKEKIDDALTCDIDNMEVSTLALQASAIENFESEEGEKDSEREKIREAHKRWKEQFQQSLGLVD</sequence>
<dbReference type="PANTHER" id="PTHR13369">
    <property type="match status" value="1"/>
</dbReference>
<dbReference type="AlphaFoldDB" id="A0AAD3CZZ7"/>
<evidence type="ECO:0000313" key="4">
    <source>
        <dbReference type="Proteomes" id="UP001054902"/>
    </source>
</evidence>
<evidence type="ECO:0000259" key="2">
    <source>
        <dbReference type="Pfam" id="PF13679"/>
    </source>
</evidence>
<accession>A0AAD3CZZ7</accession>
<dbReference type="GO" id="GO:0005737">
    <property type="term" value="C:cytoplasm"/>
    <property type="evidence" value="ECO:0007669"/>
    <property type="project" value="TreeGrafter"/>
</dbReference>
<dbReference type="PANTHER" id="PTHR13369:SF0">
    <property type="entry name" value="GLUTATHIONE S-TRANSFERASE C-TERMINAL DOMAIN-CONTAINING PROTEIN"/>
    <property type="match status" value="1"/>
</dbReference>
<dbReference type="Proteomes" id="UP001054902">
    <property type="component" value="Unassembled WGS sequence"/>
</dbReference>
<reference evidence="3 4" key="1">
    <citation type="journal article" date="2021" name="Sci. Rep.">
        <title>The genome of the diatom Chaetoceros tenuissimus carries an ancient integrated fragment of an extant virus.</title>
        <authorList>
            <person name="Hongo Y."/>
            <person name="Kimura K."/>
            <person name="Takaki Y."/>
            <person name="Yoshida Y."/>
            <person name="Baba S."/>
            <person name="Kobayashi G."/>
            <person name="Nagasaki K."/>
            <person name="Hano T."/>
            <person name="Tomaru Y."/>
        </authorList>
    </citation>
    <scope>NUCLEOTIDE SEQUENCE [LARGE SCALE GENOMIC DNA]</scope>
    <source>
        <strain evidence="3 4">NIES-3715</strain>
    </source>
</reference>
<proteinExistence type="predicted"/>
<protein>
    <recommendedName>
        <fullName evidence="2">Methyltransferase domain-containing protein</fullName>
    </recommendedName>
</protein>
<feature type="domain" description="Methyltransferase" evidence="2">
    <location>
        <begin position="128"/>
        <end position="282"/>
    </location>
</feature>
<dbReference type="CDD" id="cd02440">
    <property type="entry name" value="AdoMet_MTases"/>
    <property type="match status" value="1"/>
</dbReference>
<dbReference type="InterPro" id="IPR025714">
    <property type="entry name" value="Methyltranfer_dom"/>
</dbReference>
<feature type="region of interest" description="Disordered" evidence="1">
    <location>
        <begin position="1"/>
        <end position="27"/>
    </location>
</feature>
<comment type="caution">
    <text evidence="3">The sequence shown here is derived from an EMBL/GenBank/DDBJ whole genome shotgun (WGS) entry which is preliminary data.</text>
</comment>
<gene>
    <name evidence="3" type="ORF">CTEN210_11593</name>
</gene>
<dbReference type="Pfam" id="PF13679">
    <property type="entry name" value="Methyltransf_32"/>
    <property type="match status" value="1"/>
</dbReference>
<dbReference type="InterPro" id="IPR029063">
    <property type="entry name" value="SAM-dependent_MTases_sf"/>
</dbReference>
<dbReference type="EMBL" id="BLLK01000047">
    <property type="protein sequence ID" value="GFH55117.1"/>
    <property type="molecule type" value="Genomic_DNA"/>
</dbReference>
<evidence type="ECO:0000256" key="1">
    <source>
        <dbReference type="SAM" id="MobiDB-lite"/>
    </source>
</evidence>